<proteinExistence type="predicted"/>
<accession>A0ABP1C680</accession>
<feature type="domain" description="Glycosyltransferase 2-like" evidence="1">
    <location>
        <begin position="9"/>
        <end position="153"/>
    </location>
</feature>
<sequence length="255" mass="28205">MAESRHYCLVIPAYNESSTIRAVVEGALRYLPRVIVVDDGSQDGTAQQLTGLPVTVLHHARNLGKAASLWDGMEAALAAGATDVVTMDGDGQHDPNELPKLLRAAEAHPGQLVIGSRLWNPAAIPKARYRANRFANFWIAWASGQGVEDSQSGFRVYPAALLRHCQLRRGPERSFVLESEIIIEAAWRGFPCVFTPVHTAYPTHARPSHFRPVTDIARITRMVAWRLLCRGLYPEGLWRSLTRPPRRAESPAAAM</sequence>
<organism evidence="2 3">
    <name type="scientific">Candidatus Methylocalor cossyra</name>
    <dbReference type="NCBI Taxonomy" id="3108543"/>
    <lineage>
        <taxon>Bacteria</taxon>
        <taxon>Pseudomonadati</taxon>
        <taxon>Pseudomonadota</taxon>
        <taxon>Gammaproteobacteria</taxon>
        <taxon>Methylococcales</taxon>
        <taxon>Methylococcaceae</taxon>
        <taxon>Candidatus Methylocalor</taxon>
    </lineage>
</organism>
<keyword evidence="2" id="KW-0808">Transferase</keyword>
<dbReference type="Pfam" id="PF00535">
    <property type="entry name" value="Glycos_transf_2"/>
    <property type="match status" value="1"/>
</dbReference>
<dbReference type="InterPro" id="IPR029044">
    <property type="entry name" value="Nucleotide-diphossugar_trans"/>
</dbReference>
<evidence type="ECO:0000313" key="3">
    <source>
        <dbReference type="Proteomes" id="UP001497493"/>
    </source>
</evidence>
<gene>
    <name evidence="2" type="ORF">MECH1_V1_0989</name>
</gene>
<dbReference type="InterPro" id="IPR001173">
    <property type="entry name" value="Glyco_trans_2-like"/>
</dbReference>
<protein>
    <submittedName>
        <fullName evidence="2">Glycosyl transferase family 2</fullName>
    </submittedName>
</protein>
<evidence type="ECO:0000259" key="1">
    <source>
        <dbReference type="Pfam" id="PF00535"/>
    </source>
</evidence>
<name>A0ABP1C680_9GAMM</name>
<dbReference type="PANTHER" id="PTHR10859">
    <property type="entry name" value="GLYCOSYL TRANSFERASE"/>
    <property type="match status" value="1"/>
</dbReference>
<dbReference type="RefSeq" id="WP_348759302.1">
    <property type="nucleotide sequence ID" value="NZ_OZ026884.1"/>
</dbReference>
<dbReference type="Gene3D" id="3.90.550.10">
    <property type="entry name" value="Spore Coat Polysaccharide Biosynthesis Protein SpsA, Chain A"/>
    <property type="match status" value="1"/>
</dbReference>
<keyword evidence="3" id="KW-1185">Reference proteome</keyword>
<dbReference type="Proteomes" id="UP001497493">
    <property type="component" value="Chromosome"/>
</dbReference>
<reference evidence="2 3" key="1">
    <citation type="submission" date="2024-04" db="EMBL/GenBank/DDBJ databases">
        <authorList>
            <person name="Cremers G."/>
        </authorList>
    </citation>
    <scope>NUCLEOTIDE SEQUENCE [LARGE SCALE GENOMIC DNA]</scope>
    <source>
        <strain evidence="2">MeCH1-AG</strain>
    </source>
</reference>
<dbReference type="SUPFAM" id="SSF53448">
    <property type="entry name" value="Nucleotide-diphospho-sugar transferases"/>
    <property type="match status" value="1"/>
</dbReference>
<dbReference type="CDD" id="cd04179">
    <property type="entry name" value="DPM_DPG-synthase_like"/>
    <property type="match status" value="1"/>
</dbReference>
<evidence type="ECO:0000313" key="2">
    <source>
        <dbReference type="EMBL" id="CAL1239765.1"/>
    </source>
</evidence>
<dbReference type="GO" id="GO:0016740">
    <property type="term" value="F:transferase activity"/>
    <property type="evidence" value="ECO:0007669"/>
    <property type="project" value="UniProtKB-KW"/>
</dbReference>
<dbReference type="PANTHER" id="PTHR10859:SF91">
    <property type="entry name" value="DOLICHYL-PHOSPHATE BETA-GLUCOSYLTRANSFERASE"/>
    <property type="match status" value="1"/>
</dbReference>
<dbReference type="EMBL" id="OZ026884">
    <property type="protein sequence ID" value="CAL1239765.1"/>
    <property type="molecule type" value="Genomic_DNA"/>
</dbReference>